<dbReference type="InterPro" id="IPR001851">
    <property type="entry name" value="ABC_transp_permease"/>
</dbReference>
<protein>
    <submittedName>
        <fullName evidence="7">Branched-chain amino acid ABC transporter permease</fullName>
    </submittedName>
</protein>
<dbReference type="Pfam" id="PF02653">
    <property type="entry name" value="BPD_transp_2"/>
    <property type="match status" value="1"/>
</dbReference>
<feature type="transmembrane region" description="Helical" evidence="6">
    <location>
        <begin position="43"/>
        <end position="65"/>
    </location>
</feature>
<evidence type="ECO:0000256" key="6">
    <source>
        <dbReference type="SAM" id="Phobius"/>
    </source>
</evidence>
<evidence type="ECO:0000256" key="5">
    <source>
        <dbReference type="ARBA" id="ARBA00023136"/>
    </source>
</evidence>
<keyword evidence="5 6" id="KW-0472">Membrane</keyword>
<feature type="transmembrane region" description="Helical" evidence="6">
    <location>
        <begin position="266"/>
        <end position="289"/>
    </location>
</feature>
<dbReference type="PANTHER" id="PTHR30482:SF17">
    <property type="entry name" value="ABC TRANSPORTER ATP-BINDING PROTEIN"/>
    <property type="match status" value="1"/>
</dbReference>
<dbReference type="Proteomes" id="UP000885759">
    <property type="component" value="Unassembled WGS sequence"/>
</dbReference>
<sequence length="296" mass="31471">MLLLLAALLALPWLLPGYALEVAIQALILALFATAFNFVFAETGLLSFGHAAFFGGGAYTTALLMQRAGWPYLLTLPAAVLAAALLALAIGFFSVRTSRIYFTMLTLAFAQLVWAVVHKWYDFTGGDNGITGLHPGALWGDARALYYLALVLFALGLTFVWRLHHAPFGYALRAIRDNPARAEAVGLSPFGYLLAAFTLSGALAGAAGFLQVAWQRSAFPDFLYWTKSAEAIIAAILGGAQALFGPALGSVVFVELGAFVQSRTEYWPLVLGLVLLALVLFLPQGLAGLGGGRARG</sequence>
<organism evidence="7">
    <name type="scientific">Oceanithermus profundus</name>
    <dbReference type="NCBI Taxonomy" id="187137"/>
    <lineage>
        <taxon>Bacteria</taxon>
        <taxon>Thermotogati</taxon>
        <taxon>Deinococcota</taxon>
        <taxon>Deinococci</taxon>
        <taxon>Thermales</taxon>
        <taxon>Thermaceae</taxon>
        <taxon>Oceanithermus</taxon>
    </lineage>
</organism>
<gene>
    <name evidence="7" type="ORF">ENK37_07280</name>
</gene>
<name>A0A7C4Z9D3_9DEIN</name>
<evidence type="ECO:0000256" key="4">
    <source>
        <dbReference type="ARBA" id="ARBA00022989"/>
    </source>
</evidence>
<evidence type="ECO:0000256" key="2">
    <source>
        <dbReference type="ARBA" id="ARBA00022475"/>
    </source>
</evidence>
<dbReference type="InterPro" id="IPR043428">
    <property type="entry name" value="LivM-like"/>
</dbReference>
<comment type="subcellular location">
    <subcellularLocation>
        <location evidence="1">Cell membrane</location>
        <topology evidence="1">Multi-pass membrane protein</topology>
    </subcellularLocation>
</comment>
<keyword evidence="2" id="KW-1003">Cell membrane</keyword>
<keyword evidence="4 6" id="KW-1133">Transmembrane helix</keyword>
<accession>A0A7C4Z9D3</accession>
<feature type="transmembrane region" description="Helical" evidence="6">
    <location>
        <begin position="231"/>
        <end position="254"/>
    </location>
</feature>
<dbReference type="PANTHER" id="PTHR30482">
    <property type="entry name" value="HIGH-AFFINITY BRANCHED-CHAIN AMINO ACID TRANSPORT SYSTEM PERMEASE"/>
    <property type="match status" value="1"/>
</dbReference>
<dbReference type="EMBL" id="DRPZ01000193">
    <property type="protein sequence ID" value="HGY09836.1"/>
    <property type="molecule type" value="Genomic_DNA"/>
</dbReference>
<dbReference type="GO" id="GO:0015658">
    <property type="term" value="F:branched-chain amino acid transmembrane transporter activity"/>
    <property type="evidence" value="ECO:0007669"/>
    <property type="project" value="InterPro"/>
</dbReference>
<proteinExistence type="predicted"/>
<feature type="transmembrane region" description="Helical" evidence="6">
    <location>
        <begin position="190"/>
        <end position="210"/>
    </location>
</feature>
<feature type="transmembrane region" description="Helical" evidence="6">
    <location>
        <begin position="144"/>
        <end position="163"/>
    </location>
</feature>
<feature type="transmembrane region" description="Helical" evidence="6">
    <location>
        <begin position="100"/>
        <end position="117"/>
    </location>
</feature>
<comment type="caution">
    <text evidence="7">The sequence shown here is derived from an EMBL/GenBank/DDBJ whole genome shotgun (WGS) entry which is preliminary data.</text>
</comment>
<dbReference type="CDD" id="cd06581">
    <property type="entry name" value="TM_PBP1_LivM_like"/>
    <property type="match status" value="1"/>
</dbReference>
<dbReference type="AlphaFoldDB" id="A0A7C4Z9D3"/>
<dbReference type="GO" id="GO:0005886">
    <property type="term" value="C:plasma membrane"/>
    <property type="evidence" value="ECO:0007669"/>
    <property type="project" value="UniProtKB-SubCell"/>
</dbReference>
<reference evidence="7" key="1">
    <citation type="journal article" date="2020" name="mSystems">
        <title>Genome- and Community-Level Interaction Insights into Carbon Utilization and Element Cycling Functions of Hydrothermarchaeota in Hydrothermal Sediment.</title>
        <authorList>
            <person name="Zhou Z."/>
            <person name="Liu Y."/>
            <person name="Xu W."/>
            <person name="Pan J."/>
            <person name="Luo Z.H."/>
            <person name="Li M."/>
        </authorList>
    </citation>
    <scope>NUCLEOTIDE SEQUENCE [LARGE SCALE GENOMIC DNA]</scope>
    <source>
        <strain evidence="7">HyVt-570</strain>
    </source>
</reference>
<evidence type="ECO:0000256" key="1">
    <source>
        <dbReference type="ARBA" id="ARBA00004651"/>
    </source>
</evidence>
<evidence type="ECO:0000256" key="3">
    <source>
        <dbReference type="ARBA" id="ARBA00022692"/>
    </source>
</evidence>
<keyword evidence="3 6" id="KW-0812">Transmembrane</keyword>
<evidence type="ECO:0000313" key="7">
    <source>
        <dbReference type="EMBL" id="HGY09836.1"/>
    </source>
</evidence>
<feature type="transmembrane region" description="Helical" evidence="6">
    <location>
        <begin position="72"/>
        <end position="94"/>
    </location>
</feature>